<accession>A0A1I7X003</accession>
<proteinExistence type="predicted"/>
<dbReference type="Proteomes" id="UP000095283">
    <property type="component" value="Unplaced"/>
</dbReference>
<evidence type="ECO:0000313" key="2">
    <source>
        <dbReference type="WBParaSite" id="Hba_10781"/>
    </source>
</evidence>
<keyword evidence="1" id="KW-1185">Reference proteome</keyword>
<dbReference type="WBParaSite" id="Hba_10781">
    <property type="protein sequence ID" value="Hba_10781"/>
    <property type="gene ID" value="Hba_10781"/>
</dbReference>
<name>A0A1I7X003_HETBA</name>
<evidence type="ECO:0000313" key="1">
    <source>
        <dbReference type="Proteomes" id="UP000095283"/>
    </source>
</evidence>
<organism evidence="1 2">
    <name type="scientific">Heterorhabditis bacteriophora</name>
    <name type="common">Entomopathogenic nematode worm</name>
    <dbReference type="NCBI Taxonomy" id="37862"/>
    <lineage>
        <taxon>Eukaryota</taxon>
        <taxon>Metazoa</taxon>
        <taxon>Ecdysozoa</taxon>
        <taxon>Nematoda</taxon>
        <taxon>Chromadorea</taxon>
        <taxon>Rhabditida</taxon>
        <taxon>Rhabditina</taxon>
        <taxon>Rhabditomorpha</taxon>
        <taxon>Strongyloidea</taxon>
        <taxon>Heterorhabditidae</taxon>
        <taxon>Heterorhabditis</taxon>
    </lineage>
</organism>
<sequence length="30" mass="3400">MNHVPRRGGNSPLLFTQPKRLATTYLSICK</sequence>
<dbReference type="AlphaFoldDB" id="A0A1I7X003"/>
<reference evidence="2" key="1">
    <citation type="submission" date="2016-11" db="UniProtKB">
        <authorList>
            <consortium name="WormBaseParasite"/>
        </authorList>
    </citation>
    <scope>IDENTIFICATION</scope>
</reference>
<protein>
    <submittedName>
        <fullName evidence="2">Uncharacterized protein</fullName>
    </submittedName>
</protein>